<comment type="subcellular location">
    <subcellularLocation>
        <location evidence="2">Cytoplasm</location>
    </subcellularLocation>
    <subcellularLocation>
        <location evidence="1">Nucleus</location>
    </subcellularLocation>
</comment>
<feature type="region of interest" description="Disordered" evidence="5">
    <location>
        <begin position="83"/>
        <end position="141"/>
    </location>
</feature>
<name>A0A7U2QQZ1_ASPFN</name>
<dbReference type="InterPro" id="IPR044159">
    <property type="entry name" value="IQM"/>
</dbReference>
<evidence type="ECO:0000313" key="6">
    <source>
        <dbReference type="EMBL" id="QRD81461.1"/>
    </source>
</evidence>
<dbReference type="VEuPathDB" id="FungiDB:F9C07_9670"/>
<feature type="region of interest" description="Disordered" evidence="5">
    <location>
        <begin position="471"/>
        <end position="519"/>
    </location>
</feature>
<feature type="compositionally biased region" description="Basic and acidic residues" evidence="5">
    <location>
        <begin position="22"/>
        <end position="34"/>
    </location>
</feature>
<dbReference type="Proteomes" id="UP000596276">
    <property type="component" value="Chromosome 2"/>
</dbReference>
<keyword evidence="7" id="KW-1185">Reference proteome</keyword>
<evidence type="ECO:0000256" key="1">
    <source>
        <dbReference type="ARBA" id="ARBA00004123"/>
    </source>
</evidence>
<dbReference type="AlphaFoldDB" id="A0A7U2QQZ1"/>
<protein>
    <submittedName>
        <fullName evidence="6">IQ calmodulin-binding motif protein</fullName>
    </submittedName>
</protein>
<dbReference type="PANTHER" id="PTHR31250:SF27">
    <property type="entry name" value="IQ DOMAIN-CONTAINING PROTEIN IQM5"/>
    <property type="match status" value="1"/>
</dbReference>
<evidence type="ECO:0000313" key="7">
    <source>
        <dbReference type="Proteomes" id="UP000596276"/>
    </source>
</evidence>
<proteinExistence type="predicted"/>
<dbReference type="GO" id="GO:0005634">
    <property type="term" value="C:nucleus"/>
    <property type="evidence" value="ECO:0007669"/>
    <property type="project" value="UniProtKB-SubCell"/>
</dbReference>
<feature type="region of interest" description="Disordered" evidence="5">
    <location>
        <begin position="267"/>
        <end position="300"/>
    </location>
</feature>
<sequence>MTKDTHSPRLVESTKFDSATDPMERPPRNDVTDKEQWAARVIQRTYRGYRTRRELQGCGISATTRWVEAVKEAEWRLLHRPSAPEATVENNSSAHARRNWQRAVSVAKRAGGDDDLDQEPVSPTRNATRQSSGNLASQPAQLDLPPGTTAKMMDLQYFLELVDLKHRHGSNLRVYHSYWKNSTTAQNFFFWLDYGEGKDLDLPQCPRDKLERQQVRYLSREERMNYLVRVDEAGLFRWAKNNERVWTDNRRFKDSLKGVVHIDEDAPQFQGNTEAGDPDSFLTSSSSSVSSLSSSDYDSDSDMCVREAKETYVNEDYKAVKKLKKVVHVSPSTILSSIRGKSLKKEDMWIFRVQVADTSFRLYIGIKQSGAFQHSSFLRGARISAAGLIKVRNGQLRSLAPLSGHYRPPADNFRAFIHSLQDRGVDMSHVSISKSYAVLAGIEGYTRTKHKVRALHEKVDDVKQKVLQNHHNGEKDQDHARCQNNDHSKPRPLVGDKRDKIEKGHLGLPLRTKPANEVE</sequence>
<dbReference type="EMBL" id="CP044622">
    <property type="protein sequence ID" value="QRD81461.1"/>
    <property type="molecule type" value="Genomic_DNA"/>
</dbReference>
<keyword evidence="3" id="KW-0963">Cytoplasm</keyword>
<dbReference type="GO" id="GO:0005737">
    <property type="term" value="C:cytoplasm"/>
    <property type="evidence" value="ECO:0007669"/>
    <property type="project" value="UniProtKB-SubCell"/>
</dbReference>
<reference evidence="7" key="1">
    <citation type="journal article" date="2021" name="G3 (Bethesda)">
        <title>Chromosome assembled and annotated genome sequence of Aspergillus flavus NRRL 3357.</title>
        <authorList>
            <person name="Skerker J.M."/>
            <person name="Pianalto K.M."/>
            <person name="Mondo S.J."/>
            <person name="Yang K."/>
            <person name="Arkin A.P."/>
            <person name="Keller N.P."/>
            <person name="Grigoriev I.V."/>
            <person name="Louise Glass N.L."/>
        </authorList>
    </citation>
    <scope>NUCLEOTIDE SEQUENCE [LARGE SCALE GENOMIC DNA]</scope>
    <source>
        <strain evidence="7">ATCC 200026 / FGSC A1120 / IAM 13836 / NRRL 3357 / JCM 12722 / SRRC 167</strain>
    </source>
</reference>
<dbReference type="PROSITE" id="PS50096">
    <property type="entry name" value="IQ"/>
    <property type="match status" value="1"/>
</dbReference>
<feature type="compositionally biased region" description="Basic and acidic residues" evidence="5">
    <location>
        <begin position="1"/>
        <end position="15"/>
    </location>
</feature>
<dbReference type="VEuPathDB" id="FungiDB:AFLA_012409"/>
<gene>
    <name evidence="6" type="ORF">F9C07_9670</name>
</gene>
<evidence type="ECO:0000256" key="4">
    <source>
        <dbReference type="ARBA" id="ARBA00023242"/>
    </source>
</evidence>
<accession>A0A7U2QQZ1</accession>
<feature type="compositionally biased region" description="Low complexity" evidence="5">
    <location>
        <begin position="278"/>
        <end position="296"/>
    </location>
</feature>
<feature type="region of interest" description="Disordered" evidence="5">
    <location>
        <begin position="1"/>
        <end position="34"/>
    </location>
</feature>
<dbReference type="OMA" id="HEARMMG"/>
<keyword evidence="4" id="KW-0539">Nucleus</keyword>
<feature type="compositionally biased region" description="Basic and acidic residues" evidence="5">
    <location>
        <begin position="471"/>
        <end position="505"/>
    </location>
</feature>
<organism evidence="6 7">
    <name type="scientific">Aspergillus flavus (strain ATCC 200026 / FGSC A1120 / IAM 13836 / NRRL 3357 / JCM 12722 / SRRC 167)</name>
    <dbReference type="NCBI Taxonomy" id="332952"/>
    <lineage>
        <taxon>Eukaryota</taxon>
        <taxon>Fungi</taxon>
        <taxon>Dikarya</taxon>
        <taxon>Ascomycota</taxon>
        <taxon>Pezizomycotina</taxon>
        <taxon>Eurotiomycetes</taxon>
        <taxon>Eurotiomycetidae</taxon>
        <taxon>Eurotiales</taxon>
        <taxon>Aspergillaceae</taxon>
        <taxon>Aspergillus</taxon>
        <taxon>Aspergillus subgen. Circumdati</taxon>
    </lineage>
</organism>
<evidence type="ECO:0000256" key="2">
    <source>
        <dbReference type="ARBA" id="ARBA00004496"/>
    </source>
</evidence>
<feature type="compositionally biased region" description="Polar residues" evidence="5">
    <location>
        <begin position="121"/>
        <end position="140"/>
    </location>
</feature>
<evidence type="ECO:0000256" key="3">
    <source>
        <dbReference type="ARBA" id="ARBA00022490"/>
    </source>
</evidence>
<dbReference type="PANTHER" id="PTHR31250">
    <property type="entry name" value="IQ DOMAIN-CONTAINING PROTEIN IQM3"/>
    <property type="match status" value="1"/>
</dbReference>
<evidence type="ECO:0000256" key="5">
    <source>
        <dbReference type="SAM" id="MobiDB-lite"/>
    </source>
</evidence>